<keyword evidence="2" id="KW-0614">Plasmid</keyword>
<accession>A0ABN6Y511</accession>
<feature type="compositionally biased region" description="Polar residues" evidence="1">
    <location>
        <begin position="58"/>
        <end position="67"/>
    </location>
</feature>
<dbReference type="Proteomes" id="UP001321486">
    <property type="component" value="Plasmid pNBRC108728a"/>
</dbReference>
<dbReference type="EMBL" id="AP027733">
    <property type="protein sequence ID" value="BDZ52422.1"/>
    <property type="molecule type" value="Genomic_DNA"/>
</dbReference>
<evidence type="ECO:0000313" key="2">
    <source>
        <dbReference type="EMBL" id="BDZ52422.1"/>
    </source>
</evidence>
<feature type="region of interest" description="Disordered" evidence="1">
    <location>
        <begin position="27"/>
        <end position="79"/>
    </location>
</feature>
<protein>
    <submittedName>
        <fullName evidence="2">Uncharacterized protein</fullName>
    </submittedName>
</protein>
<reference evidence="3" key="1">
    <citation type="journal article" date="2019" name="Int. J. Syst. Evol. Microbiol.">
        <title>The Global Catalogue of Microorganisms (GCM) 10K type strain sequencing project: providing services to taxonomists for standard genome sequencing and annotation.</title>
        <authorList>
            <consortium name="The Broad Institute Genomics Platform"/>
            <consortium name="The Broad Institute Genome Sequencing Center for Infectious Disease"/>
            <person name="Wu L."/>
            <person name="Ma J."/>
        </authorList>
    </citation>
    <scope>NUCLEOTIDE SEQUENCE [LARGE SCALE GENOMIC DNA]</scope>
    <source>
        <strain evidence="3">NBRC 108728</strain>
    </source>
</reference>
<name>A0ABN6Y511_9MICO</name>
<geneLocation type="plasmid" evidence="2 3">
    <name>pNBRC108728a</name>
</geneLocation>
<keyword evidence="3" id="KW-1185">Reference proteome</keyword>
<organism evidence="2 3">
    <name type="scientific">Frondihabitans sucicola</name>
    <dbReference type="NCBI Taxonomy" id="1268041"/>
    <lineage>
        <taxon>Bacteria</taxon>
        <taxon>Bacillati</taxon>
        <taxon>Actinomycetota</taxon>
        <taxon>Actinomycetes</taxon>
        <taxon>Micrococcales</taxon>
        <taxon>Microbacteriaceae</taxon>
        <taxon>Frondihabitans</taxon>
    </lineage>
</organism>
<evidence type="ECO:0000313" key="3">
    <source>
        <dbReference type="Proteomes" id="UP001321486"/>
    </source>
</evidence>
<proteinExistence type="predicted"/>
<gene>
    <name evidence="2" type="ORF">GCM10025867_46630</name>
</gene>
<feature type="compositionally biased region" description="Basic and acidic residues" evidence="1">
    <location>
        <begin position="68"/>
        <end position="77"/>
    </location>
</feature>
<feature type="compositionally biased region" description="Pro residues" evidence="1">
    <location>
        <begin position="45"/>
        <end position="55"/>
    </location>
</feature>
<evidence type="ECO:0000256" key="1">
    <source>
        <dbReference type="SAM" id="MobiDB-lite"/>
    </source>
</evidence>
<sequence>MALQSPLVAEWAELQRLRLKAGRLLQPTVNSFDNSVPGWRDPEGPPETQPGPGPAPASRQQTSPTVDTQDRHEKPKTPEIALGALADELISTTRWQLSLYLYERRSAAKTLLKERMGTTPSARLINQLRQIAETLSGTELDRED</sequence>